<evidence type="ECO:0000313" key="1">
    <source>
        <dbReference type="EMBL" id="JAH78528.1"/>
    </source>
</evidence>
<reference evidence="1" key="1">
    <citation type="submission" date="2014-11" db="EMBL/GenBank/DDBJ databases">
        <authorList>
            <person name="Amaro Gonzalez C."/>
        </authorList>
    </citation>
    <scope>NUCLEOTIDE SEQUENCE</scope>
</reference>
<organism evidence="1">
    <name type="scientific">Anguilla anguilla</name>
    <name type="common">European freshwater eel</name>
    <name type="synonym">Muraena anguilla</name>
    <dbReference type="NCBI Taxonomy" id="7936"/>
    <lineage>
        <taxon>Eukaryota</taxon>
        <taxon>Metazoa</taxon>
        <taxon>Chordata</taxon>
        <taxon>Craniata</taxon>
        <taxon>Vertebrata</taxon>
        <taxon>Euteleostomi</taxon>
        <taxon>Actinopterygii</taxon>
        <taxon>Neopterygii</taxon>
        <taxon>Teleostei</taxon>
        <taxon>Anguilliformes</taxon>
        <taxon>Anguillidae</taxon>
        <taxon>Anguilla</taxon>
    </lineage>
</organism>
<name>A0A0E9VMR1_ANGAN</name>
<protein>
    <submittedName>
        <fullName evidence="1">Uncharacterized protein</fullName>
    </submittedName>
</protein>
<reference evidence="1" key="2">
    <citation type="journal article" date="2015" name="Fish Shellfish Immunol.">
        <title>Early steps in the European eel (Anguilla anguilla)-Vibrio vulnificus interaction in the gills: Role of the RtxA13 toxin.</title>
        <authorList>
            <person name="Callol A."/>
            <person name="Pajuelo D."/>
            <person name="Ebbesson L."/>
            <person name="Teles M."/>
            <person name="MacKenzie S."/>
            <person name="Amaro C."/>
        </authorList>
    </citation>
    <scope>NUCLEOTIDE SEQUENCE</scope>
</reference>
<accession>A0A0E9VMR1</accession>
<proteinExistence type="predicted"/>
<dbReference type="EMBL" id="GBXM01030049">
    <property type="protein sequence ID" value="JAH78528.1"/>
    <property type="molecule type" value="Transcribed_RNA"/>
</dbReference>
<sequence length="39" mass="4518">MKTPGTGKRSKQLRRHYVLENEISRLHCYSHLHINGLSG</sequence>
<dbReference type="AlphaFoldDB" id="A0A0E9VMR1"/>